<dbReference type="EMBL" id="KI669506">
    <property type="protein sequence ID" value="OCF33040.1"/>
    <property type="molecule type" value="Genomic_DNA"/>
</dbReference>
<feature type="compositionally biased region" description="Low complexity" evidence="2">
    <location>
        <begin position="253"/>
        <end position="265"/>
    </location>
</feature>
<dbReference type="Proteomes" id="UP000092666">
    <property type="component" value="Unassembled WGS sequence"/>
</dbReference>
<evidence type="ECO:0000256" key="2">
    <source>
        <dbReference type="SAM" id="MobiDB-lite"/>
    </source>
</evidence>
<dbReference type="STRING" id="1296120.A0A1B9GPP1"/>
<evidence type="ECO:0008006" key="5">
    <source>
        <dbReference type="Google" id="ProtNLM"/>
    </source>
</evidence>
<reference evidence="4" key="2">
    <citation type="submission" date="2013-12" db="EMBL/GenBank/DDBJ databases">
        <title>Evolution of pathogenesis and genome organization in the Tremellales.</title>
        <authorList>
            <person name="Cuomo C."/>
            <person name="Litvintseva A."/>
            <person name="Heitman J."/>
            <person name="Chen Y."/>
            <person name="Sun S."/>
            <person name="Springer D."/>
            <person name="Dromer F."/>
            <person name="Young S."/>
            <person name="Zeng Q."/>
            <person name="Chapman S."/>
            <person name="Gujja S."/>
            <person name="Saif S."/>
            <person name="Birren B."/>
        </authorList>
    </citation>
    <scope>NUCLEOTIDE SEQUENCE [LARGE SCALE GENOMIC DNA]</scope>
    <source>
        <strain evidence="4">BCC8398</strain>
    </source>
</reference>
<accession>A0A1B9GPP1</accession>
<evidence type="ECO:0000313" key="3">
    <source>
        <dbReference type="EMBL" id="OCF33040.1"/>
    </source>
</evidence>
<gene>
    <name evidence="3" type="ORF">I316_05378</name>
</gene>
<feature type="region of interest" description="Disordered" evidence="2">
    <location>
        <begin position="788"/>
        <end position="858"/>
    </location>
</feature>
<evidence type="ECO:0000256" key="1">
    <source>
        <dbReference type="ARBA" id="ARBA00022581"/>
    </source>
</evidence>
<feature type="compositionally biased region" description="Polar residues" evidence="2">
    <location>
        <begin position="75"/>
        <end position="85"/>
    </location>
</feature>
<dbReference type="PANTHER" id="PTHR13037">
    <property type="entry name" value="FORMIN"/>
    <property type="match status" value="1"/>
</dbReference>
<evidence type="ECO:0000313" key="4">
    <source>
        <dbReference type="Proteomes" id="UP000092666"/>
    </source>
</evidence>
<feature type="region of interest" description="Disordered" evidence="2">
    <location>
        <begin position="1"/>
        <end position="90"/>
    </location>
</feature>
<proteinExistence type="predicted"/>
<keyword evidence="4" id="KW-1185">Reference proteome</keyword>
<reference evidence="3 4" key="1">
    <citation type="submission" date="2013-07" db="EMBL/GenBank/DDBJ databases">
        <title>The Genome Sequence of Cryptococcus heveanensis BCC8398.</title>
        <authorList>
            <consortium name="The Broad Institute Genome Sequencing Platform"/>
            <person name="Cuomo C."/>
            <person name="Litvintseva A."/>
            <person name="Chen Y."/>
            <person name="Heitman J."/>
            <person name="Sun S."/>
            <person name="Springer D."/>
            <person name="Dromer F."/>
            <person name="Young S.K."/>
            <person name="Zeng Q."/>
            <person name="Gargeya S."/>
            <person name="Fitzgerald M."/>
            <person name="Abouelleil A."/>
            <person name="Alvarado L."/>
            <person name="Berlin A.M."/>
            <person name="Chapman S.B."/>
            <person name="Dewar J."/>
            <person name="Goldberg J."/>
            <person name="Griggs A."/>
            <person name="Gujja S."/>
            <person name="Hansen M."/>
            <person name="Howarth C."/>
            <person name="Imamovic A."/>
            <person name="Larimer J."/>
            <person name="McCowan C."/>
            <person name="Murphy C."/>
            <person name="Pearson M."/>
            <person name="Priest M."/>
            <person name="Roberts A."/>
            <person name="Saif S."/>
            <person name="Shea T."/>
            <person name="Sykes S."/>
            <person name="Wortman J."/>
            <person name="Nusbaum C."/>
            <person name="Birren B."/>
        </authorList>
    </citation>
    <scope>NUCLEOTIDE SEQUENCE [LARGE SCALE GENOMIC DNA]</scope>
    <source>
        <strain evidence="3 4">BCC8398</strain>
    </source>
</reference>
<feature type="region of interest" description="Disordered" evidence="2">
    <location>
        <begin position="577"/>
        <end position="620"/>
    </location>
</feature>
<feature type="compositionally biased region" description="Low complexity" evidence="2">
    <location>
        <begin position="578"/>
        <end position="600"/>
    </location>
</feature>
<feature type="compositionally biased region" description="Polar residues" evidence="2">
    <location>
        <begin position="518"/>
        <end position="553"/>
    </location>
</feature>
<organism evidence="3 4">
    <name type="scientific">Kwoniella heveanensis BCC8398</name>
    <dbReference type="NCBI Taxonomy" id="1296120"/>
    <lineage>
        <taxon>Eukaryota</taxon>
        <taxon>Fungi</taxon>
        <taxon>Dikarya</taxon>
        <taxon>Basidiomycota</taxon>
        <taxon>Agaricomycotina</taxon>
        <taxon>Tremellomycetes</taxon>
        <taxon>Tremellales</taxon>
        <taxon>Cryptococcaceae</taxon>
        <taxon>Kwoniella</taxon>
    </lineage>
</organism>
<feature type="region of interest" description="Disordered" evidence="2">
    <location>
        <begin position="518"/>
        <end position="563"/>
    </location>
</feature>
<sequence length="858" mass="89874">MEHTLSLFDSISTEQSPSRSKTHPRRPAATGHSPILPPRSTSALFSQSPSANLHSSPSSAATPASSQHPLAQPPITASGSTSNQNSPAPLPFLPLASAQISSLKAGLIRRRSSYPPATTPGSSSAGNLFPWAMGGTPGANGFDWGAALDAFPGFGIELGPGSDLAGASQSGSGLTPGNVGWDTLLSFENEAKNPSPLKMVSSNLATAKPIITSPETTPKESLPSVPRAKSDPPSHHHVFSSPPNTGGQNSIEAPTPTGSSSSPATILQPPSQLPPRVVQFGADLAWRTALASVVEVEGVGQVTVASVLQEIWRRGGGELVTSQCLWPSIVIALAMPSAGGPNARVPNPSAESSMALQSLYNLSIRHWEPVIFTGLLGAYASSAAPDAPVDQSQPAPINAFAPTPHYGPSTPLREPDVSQWMNLTPSGWSFLANGGNGGVDEAKPQVNAESHTGFPFPLNPDLEMAGANRRTSLTRTDAGDDSHIKGIDEILASMEEGNEEQERAVIAANLASSVQAITPQPHGQNQNNANLVSDNHGSTFQFPTPETDSSQSPPDRRNSKHNVMSPVSMASPYVSAGSSTVLAPTPASSTSTAVSHSAPVDGSSSSLPKPPNKARPSQLSMPPVEFIPPPPMCMFFNPSFENLTDGKAGIWRGDLEVRGRGGGKFPIIVVGEKDTEHLWQSQLWPQTLTYPLTHLPAESSCTSTMIPVSHLAREGLIPITMGMVLCNEPPERIAPYVNLVQGLHAEGVGFHLPCETRLPIVFLPAKFHSSDPLLRLGIAFMGKAGYPHPAAPMPSNKTTSNNGQGRGRSVKGIEEEGPKKKKRRQSAPAGVSPAVPSGRGGNKRKESAGVPKIMEEAE</sequence>
<dbReference type="PANTHER" id="PTHR13037:SF24">
    <property type="entry name" value="POLYCOMB PROTEIN PCL-RELATED"/>
    <property type="match status" value="1"/>
</dbReference>
<protein>
    <recommendedName>
        <fullName evidence="5">ARID domain-containing protein</fullName>
    </recommendedName>
</protein>
<keyword evidence="1" id="KW-0945">Host-virus interaction</keyword>
<feature type="compositionally biased region" description="Polar residues" evidence="2">
    <location>
        <begin position="7"/>
        <end position="19"/>
    </location>
</feature>
<dbReference type="OrthoDB" id="2592275at2759"/>
<feature type="region of interest" description="Disordered" evidence="2">
    <location>
        <begin position="208"/>
        <end position="270"/>
    </location>
</feature>
<feature type="compositionally biased region" description="Basic and acidic residues" evidence="2">
    <location>
        <begin position="843"/>
        <end position="858"/>
    </location>
</feature>
<dbReference type="AlphaFoldDB" id="A0A1B9GPP1"/>
<name>A0A1B9GPP1_9TREE</name>
<feature type="compositionally biased region" description="Low complexity" evidence="2">
    <location>
        <begin position="46"/>
        <end position="66"/>
    </location>
</feature>